<dbReference type="Gene3D" id="3.30.230.10">
    <property type="match status" value="1"/>
</dbReference>
<dbReference type="CDD" id="cd16926">
    <property type="entry name" value="HATPase_MutL-MLH-PMS-like"/>
    <property type="match status" value="1"/>
</dbReference>
<dbReference type="SUPFAM" id="SSF55874">
    <property type="entry name" value="ATPase domain of HSP90 chaperone/DNA topoisomerase II/histidine kinase"/>
    <property type="match status" value="1"/>
</dbReference>
<dbReference type="Gene3D" id="3.30.565.10">
    <property type="entry name" value="Histidine kinase-like ATPase, C-terminal domain"/>
    <property type="match status" value="1"/>
</dbReference>
<dbReference type="Gene3D" id="3.30.1370.100">
    <property type="entry name" value="MutL, C-terminal domain, regulatory subdomain"/>
    <property type="match status" value="1"/>
</dbReference>
<dbReference type="InterPro" id="IPR042120">
    <property type="entry name" value="MutL_C_dimsub"/>
</dbReference>
<evidence type="ECO:0000256" key="2">
    <source>
        <dbReference type="ARBA" id="ARBA00022763"/>
    </source>
</evidence>
<dbReference type="GO" id="GO:0006298">
    <property type="term" value="P:mismatch repair"/>
    <property type="evidence" value="ECO:0007669"/>
    <property type="project" value="UniProtKB-UniRule"/>
</dbReference>
<dbReference type="InterPro" id="IPR013507">
    <property type="entry name" value="DNA_mismatch_S5_2-like"/>
</dbReference>
<protein>
    <recommendedName>
        <fullName evidence="4">DNA mismatch repair protein MutL</fullName>
    </recommendedName>
</protein>
<evidence type="ECO:0000259" key="6">
    <source>
        <dbReference type="SMART" id="SM01340"/>
    </source>
</evidence>
<dbReference type="KEGG" id="ful:C4N20_02190"/>
<dbReference type="PANTHER" id="PTHR10073:SF12">
    <property type="entry name" value="DNA MISMATCH REPAIR PROTEIN MLH1"/>
    <property type="match status" value="1"/>
</dbReference>
<dbReference type="RefSeq" id="WP_005981323.1">
    <property type="nucleotide sequence ID" value="NZ_CABKNW010000005.1"/>
</dbReference>
<dbReference type="InterPro" id="IPR014721">
    <property type="entry name" value="Ribsml_uS5_D2-typ_fold_subgr"/>
</dbReference>
<dbReference type="InterPro" id="IPR014790">
    <property type="entry name" value="MutL_C"/>
</dbReference>
<organism evidence="7 8">
    <name type="scientific">Fusobacterium ulcerans</name>
    <dbReference type="NCBI Taxonomy" id="861"/>
    <lineage>
        <taxon>Bacteria</taxon>
        <taxon>Fusobacteriati</taxon>
        <taxon>Fusobacteriota</taxon>
        <taxon>Fusobacteriia</taxon>
        <taxon>Fusobacteriales</taxon>
        <taxon>Fusobacteriaceae</taxon>
        <taxon>Fusobacterium</taxon>
    </lineage>
</organism>
<gene>
    <name evidence="4 7" type="primary">mutL</name>
    <name evidence="7" type="ORF">NCTC12112_02320</name>
</gene>
<dbReference type="GO" id="GO:0032300">
    <property type="term" value="C:mismatch repair complex"/>
    <property type="evidence" value="ECO:0007669"/>
    <property type="project" value="InterPro"/>
</dbReference>
<dbReference type="InterPro" id="IPR037198">
    <property type="entry name" value="MutL_C_sf"/>
</dbReference>
<feature type="domain" description="MutL C-terminal dimerisation" evidence="5">
    <location>
        <begin position="467"/>
        <end position="606"/>
    </location>
</feature>
<dbReference type="SMART" id="SM01340">
    <property type="entry name" value="DNA_mis_repair"/>
    <property type="match status" value="1"/>
</dbReference>
<evidence type="ECO:0000256" key="4">
    <source>
        <dbReference type="HAMAP-Rule" id="MF_00149"/>
    </source>
</evidence>
<dbReference type="SMART" id="SM00853">
    <property type="entry name" value="MutL_C"/>
    <property type="match status" value="1"/>
</dbReference>
<dbReference type="HAMAP" id="MF_00149">
    <property type="entry name" value="DNA_mis_repair"/>
    <property type="match status" value="1"/>
</dbReference>
<reference evidence="7 8" key="1">
    <citation type="submission" date="2018-06" db="EMBL/GenBank/DDBJ databases">
        <authorList>
            <consortium name="Pathogen Informatics"/>
            <person name="Doyle S."/>
        </authorList>
    </citation>
    <scope>NUCLEOTIDE SEQUENCE [LARGE SCALE GENOMIC DNA]</scope>
    <source>
        <strain evidence="7 8">NCTC12112</strain>
    </source>
</reference>
<dbReference type="PROSITE" id="PS00058">
    <property type="entry name" value="DNA_MISMATCH_REPAIR_1"/>
    <property type="match status" value="1"/>
</dbReference>
<dbReference type="GO" id="GO:0016887">
    <property type="term" value="F:ATP hydrolysis activity"/>
    <property type="evidence" value="ECO:0007669"/>
    <property type="project" value="InterPro"/>
</dbReference>
<dbReference type="SUPFAM" id="SSF54211">
    <property type="entry name" value="Ribosomal protein S5 domain 2-like"/>
    <property type="match status" value="1"/>
</dbReference>
<dbReference type="InterPro" id="IPR002099">
    <property type="entry name" value="MutL/Mlh/PMS"/>
</dbReference>
<name>A0AAX2JF93_9FUSO</name>
<evidence type="ECO:0000256" key="3">
    <source>
        <dbReference type="ARBA" id="ARBA00023204"/>
    </source>
</evidence>
<dbReference type="InterPro" id="IPR014762">
    <property type="entry name" value="DNA_mismatch_repair_CS"/>
</dbReference>
<feature type="domain" description="DNA mismatch repair protein S5" evidence="6">
    <location>
        <begin position="207"/>
        <end position="317"/>
    </location>
</feature>
<dbReference type="Proteomes" id="UP000249008">
    <property type="component" value="Chromosome 1"/>
</dbReference>
<evidence type="ECO:0000259" key="5">
    <source>
        <dbReference type="SMART" id="SM00853"/>
    </source>
</evidence>
<dbReference type="InterPro" id="IPR020667">
    <property type="entry name" value="DNA_mismatch_repair_MutL"/>
</dbReference>
<comment type="similarity">
    <text evidence="1 4">Belongs to the DNA mismatch repair MutL/HexB family.</text>
</comment>
<dbReference type="Gene3D" id="3.30.1540.20">
    <property type="entry name" value="MutL, C-terminal domain, dimerisation subdomain"/>
    <property type="match status" value="1"/>
</dbReference>
<sequence>MGIIKVLDESVSNIIAAGEVVENPASMLKELLENSLDAESKSIKIEVKSGGRHVIISDDGKGMTQDDLLLSVERHATSKIAKKEDLYNLFTYGFRGEALSSISAVSKMSLSSRTKDDETGSAITVSGGKITSLKEIQRNVGTTIEIKDLFFNTPARLKFLRKTTTEYMNIKDIIVQEALGNPNTAITLILDDKVSIKTTGNGIDNTIVEIFGRNVLKNSKAFSMGYLGNASLYRATRDSIFTFVNGRMVKSKLLENAIIDGYYTKLMKGKYPFAILFLEIDPKEVDVNVHPSKKIVKFSNESNIYGKVLKEIENCFDGDDVFVSPTMEKNIEKESEALIDFTEFSKFVPMKAENTTFEGIEVERYPKERRTEISPIEAEEETEKTEEAVKIQKSDEDDFENMFSEKKKNSTFEIKEEIKVFEGNEKSDTIKSDVVSEIRAEVKEDIIKSEAAVSEERATAPKTDFKVLGQIFDSFILVERDGVFEIYDQHIVHERILYEKLKKEYYGTNVSRQQLLVPLRITLDLRERELIFENIEYFTAFGFEIDEFDENEVVIRSVPVMNFRDSTENIFRNIIKNLKENKETDIRESIIISMSCKGAIKANEKLTLHEMETIIRRLHEIGEYTCPHGRPIIVKITLNDLEKLFKRK</sequence>
<dbReference type="InterPro" id="IPR020568">
    <property type="entry name" value="Ribosomal_Su5_D2-typ_SF"/>
</dbReference>
<dbReference type="InterPro" id="IPR036890">
    <property type="entry name" value="HATPase_C_sf"/>
</dbReference>
<dbReference type="GO" id="GO:0140664">
    <property type="term" value="F:ATP-dependent DNA damage sensor activity"/>
    <property type="evidence" value="ECO:0007669"/>
    <property type="project" value="InterPro"/>
</dbReference>
<dbReference type="AlphaFoldDB" id="A0AAX2JF93"/>
<dbReference type="Pfam" id="PF13589">
    <property type="entry name" value="HATPase_c_3"/>
    <property type="match status" value="1"/>
</dbReference>
<comment type="function">
    <text evidence="4">This protein is involved in the repair of mismatches in DNA. It is required for dam-dependent methyl-directed DNA mismatch repair. May act as a 'molecular matchmaker', a protein that promotes the formation of a stable complex between two or more DNA-binding proteins in an ATP-dependent manner without itself being part of a final effector complex.</text>
</comment>
<proteinExistence type="inferred from homology"/>
<evidence type="ECO:0000256" key="1">
    <source>
        <dbReference type="ARBA" id="ARBA00006082"/>
    </source>
</evidence>
<dbReference type="GeneID" id="78453601"/>
<dbReference type="InterPro" id="IPR038973">
    <property type="entry name" value="MutL/Mlh/Pms-like"/>
</dbReference>
<dbReference type="EMBL" id="LS483487">
    <property type="protein sequence ID" value="SQJ09640.1"/>
    <property type="molecule type" value="Genomic_DNA"/>
</dbReference>
<dbReference type="FunFam" id="3.30.565.10:FF:000003">
    <property type="entry name" value="DNA mismatch repair endonuclease MutL"/>
    <property type="match status" value="1"/>
</dbReference>
<dbReference type="Pfam" id="PF01119">
    <property type="entry name" value="DNA_mis_repair"/>
    <property type="match status" value="1"/>
</dbReference>
<dbReference type="InterPro" id="IPR042121">
    <property type="entry name" value="MutL_C_regsub"/>
</dbReference>
<dbReference type="NCBIfam" id="TIGR00585">
    <property type="entry name" value="mutl"/>
    <property type="match status" value="1"/>
</dbReference>
<dbReference type="GO" id="GO:0005524">
    <property type="term" value="F:ATP binding"/>
    <property type="evidence" value="ECO:0007669"/>
    <property type="project" value="InterPro"/>
</dbReference>
<keyword evidence="3 4" id="KW-0234">DNA repair</keyword>
<keyword evidence="2 4" id="KW-0227">DNA damage</keyword>
<evidence type="ECO:0000313" key="7">
    <source>
        <dbReference type="EMBL" id="SQJ09640.1"/>
    </source>
</evidence>
<dbReference type="PANTHER" id="PTHR10073">
    <property type="entry name" value="DNA MISMATCH REPAIR PROTEIN MLH, PMS, MUTL"/>
    <property type="match status" value="1"/>
</dbReference>
<dbReference type="Pfam" id="PF08676">
    <property type="entry name" value="MutL_C"/>
    <property type="match status" value="1"/>
</dbReference>
<accession>A0AAX2JF93</accession>
<evidence type="ECO:0000313" key="8">
    <source>
        <dbReference type="Proteomes" id="UP000249008"/>
    </source>
</evidence>
<dbReference type="SUPFAM" id="SSF118116">
    <property type="entry name" value="DNA mismatch repair protein MutL"/>
    <property type="match status" value="1"/>
</dbReference>
<dbReference type="GO" id="GO:0030983">
    <property type="term" value="F:mismatched DNA binding"/>
    <property type="evidence" value="ECO:0007669"/>
    <property type="project" value="InterPro"/>
</dbReference>
<dbReference type="CDD" id="cd00782">
    <property type="entry name" value="MutL_Trans"/>
    <property type="match status" value="1"/>
</dbReference>